<dbReference type="SUPFAM" id="SSF143744">
    <property type="entry name" value="GlcG-like"/>
    <property type="match status" value="1"/>
</dbReference>
<dbReference type="InterPro" id="IPR005624">
    <property type="entry name" value="PduO/GlcC-like"/>
</dbReference>
<dbReference type="PANTHER" id="PTHR28255:SF1">
    <property type="entry name" value="UPF0303 PROTEIN YBR137W"/>
    <property type="match status" value="1"/>
</dbReference>
<keyword evidence="2" id="KW-1185">Reference proteome</keyword>
<dbReference type="PANTHER" id="PTHR28255">
    <property type="match status" value="1"/>
</dbReference>
<comment type="caution">
    <text evidence="1">The sequence shown here is derived from an EMBL/GenBank/DDBJ whole genome shotgun (WGS) entry which is preliminary data.</text>
</comment>
<sequence>MTESTAFHEQLLAEEAELRVPTFGKDDAWMLGSQMRAAAAERRLPIAIGIVLAGQRVFHAALEGASADNDGWLARKTAVVLRYGRSSMGVGEQFRVAGKDFDRDSRLDPAAFAAHGGVFPLVHTGGALLGAVGVSGLPQREDHEFVVTELRRFLDTRA</sequence>
<protein>
    <submittedName>
        <fullName evidence="1">Heme-degrading domain-containing protein</fullName>
    </submittedName>
</protein>
<dbReference type="PIRSF" id="PIRSF008757">
    <property type="entry name" value="UCP008757"/>
    <property type="match status" value="1"/>
</dbReference>
<reference evidence="1 2" key="1">
    <citation type="submission" date="2019-07" db="EMBL/GenBank/DDBJ databases">
        <title>Georgenia wutianyii sp. nov. and Georgenia *** sp. nov. isolated from plateau pika (Ochotona curzoniae) in the Qinghai-Tibet plateau of China.</title>
        <authorList>
            <person name="Tian Z."/>
        </authorList>
    </citation>
    <scope>NUCLEOTIDE SEQUENCE [LARGE SCALE GENOMIC DNA]</scope>
    <source>
        <strain evidence="1 2">Z446</strain>
    </source>
</reference>
<name>A0A552WME6_9MICO</name>
<accession>A0A552WME6</accession>
<evidence type="ECO:0000313" key="2">
    <source>
        <dbReference type="Proteomes" id="UP000318693"/>
    </source>
</evidence>
<dbReference type="EMBL" id="VJXR01000060">
    <property type="protein sequence ID" value="TRW43936.1"/>
    <property type="molecule type" value="Genomic_DNA"/>
</dbReference>
<dbReference type="Pfam" id="PF03928">
    <property type="entry name" value="HbpS-like"/>
    <property type="match status" value="1"/>
</dbReference>
<proteinExistence type="predicted"/>
<dbReference type="RefSeq" id="WP_143419418.1">
    <property type="nucleotide sequence ID" value="NZ_VJXR01000060.1"/>
</dbReference>
<evidence type="ECO:0000313" key="1">
    <source>
        <dbReference type="EMBL" id="TRW43936.1"/>
    </source>
</evidence>
<dbReference type="Proteomes" id="UP000318693">
    <property type="component" value="Unassembled WGS sequence"/>
</dbReference>
<dbReference type="AlphaFoldDB" id="A0A552WME6"/>
<gene>
    <name evidence="1" type="ORF">FJ693_15730</name>
</gene>
<dbReference type="Gene3D" id="3.30.450.150">
    <property type="entry name" value="Haem-degrading domain"/>
    <property type="match status" value="1"/>
</dbReference>
<dbReference type="InterPro" id="IPR010371">
    <property type="entry name" value="YBR137W-like"/>
</dbReference>
<organism evidence="1 2">
    <name type="scientific">Georgenia yuyongxinii</name>
    <dbReference type="NCBI Taxonomy" id="2589797"/>
    <lineage>
        <taxon>Bacteria</taxon>
        <taxon>Bacillati</taxon>
        <taxon>Actinomycetota</taxon>
        <taxon>Actinomycetes</taxon>
        <taxon>Micrococcales</taxon>
        <taxon>Bogoriellaceae</taxon>
        <taxon>Georgenia</taxon>
    </lineage>
</organism>
<dbReference type="InterPro" id="IPR038084">
    <property type="entry name" value="PduO/GlcC-like_sf"/>
</dbReference>
<dbReference type="NCBIfam" id="NF002696">
    <property type="entry name" value="PRK02487.1-5"/>
    <property type="match status" value="1"/>
</dbReference>